<keyword evidence="4" id="KW-0804">Transcription</keyword>
<evidence type="ECO:0000256" key="5">
    <source>
        <dbReference type="ARBA" id="ARBA00023242"/>
    </source>
</evidence>
<dbReference type="EMBL" id="CM008050">
    <property type="protein sequence ID" value="PAN33100.1"/>
    <property type="molecule type" value="Genomic_DNA"/>
</dbReference>
<dbReference type="PANTHER" id="PTHR16223">
    <property type="entry name" value="TRANSCRIPTION FACTOR BHLH83-RELATED"/>
    <property type="match status" value="1"/>
</dbReference>
<keyword evidence="3" id="KW-0805">Transcription regulation</keyword>
<comment type="subcellular location">
    <subcellularLocation>
        <location evidence="1">Nucleus</location>
    </subcellularLocation>
</comment>
<feature type="region of interest" description="Disordered" evidence="6">
    <location>
        <begin position="65"/>
        <end position="92"/>
    </location>
</feature>
<proteinExistence type="inferred from homology"/>
<evidence type="ECO:0000256" key="2">
    <source>
        <dbReference type="ARBA" id="ARBA00005510"/>
    </source>
</evidence>
<feature type="domain" description="BHLH" evidence="7">
    <location>
        <begin position="187"/>
        <end position="236"/>
    </location>
</feature>
<evidence type="ECO:0000259" key="7">
    <source>
        <dbReference type="PROSITE" id="PS50888"/>
    </source>
</evidence>
<dbReference type="GO" id="GO:0005634">
    <property type="term" value="C:nucleus"/>
    <property type="evidence" value="ECO:0007669"/>
    <property type="project" value="UniProtKB-SubCell"/>
</dbReference>
<evidence type="ECO:0000256" key="1">
    <source>
        <dbReference type="ARBA" id="ARBA00004123"/>
    </source>
</evidence>
<feature type="region of interest" description="Disordered" evidence="6">
    <location>
        <begin position="143"/>
        <end position="196"/>
    </location>
</feature>
<reference evidence="8" key="1">
    <citation type="submission" date="2018-04" db="EMBL/GenBank/DDBJ databases">
        <title>WGS assembly of Panicum hallii.</title>
        <authorList>
            <person name="Lovell J."/>
            <person name="Jenkins J."/>
            <person name="Lowry D."/>
            <person name="Mamidi S."/>
            <person name="Sreedasyam A."/>
            <person name="Weng X."/>
            <person name="Barry K."/>
            <person name="Bonette J."/>
            <person name="Campitelli B."/>
            <person name="Daum C."/>
            <person name="Gordon S."/>
            <person name="Gould B."/>
            <person name="Lipzen A."/>
            <person name="Macqueen A."/>
            <person name="Palacio-Mejia J."/>
            <person name="Plott C."/>
            <person name="Shakirov E."/>
            <person name="Shu S."/>
            <person name="Yoshinaga Y."/>
            <person name="Zane M."/>
            <person name="Rokhsar D."/>
            <person name="Grimwood J."/>
            <person name="Schmutz J."/>
            <person name="Juenger T."/>
        </authorList>
    </citation>
    <scope>NUCLEOTIDE SEQUENCE [LARGE SCALE GENOMIC DNA]</scope>
    <source>
        <strain evidence="8">FIL2</strain>
    </source>
</reference>
<sequence>MMGGGEFKSSLLQQMMWSGGTDSKNMMSSLMPCAEEQEASNKIPPCLSSSSSVLLPQHLLQISSGQLPPEVNSTTTSLATSSDLHDGRESNMPESWSQLLLGRLVGDHERYSAATALLSKRLEEAGPMPQAAAAAYNLYGHGGGEEIQQTSGTNKSQAPEVKNHHSDNSSEGNSTASGSAPKKARVQTSSSAQSTLKVRKERLGDRITALHQIVSPFGKTDTASVLQETICYIRFLLSQIEALSFPYLGGHGNGNSMQQHTVATEEVNGGGGDDEGSSKDLRSRGLCLVPVSCTSHLAGDDSGASDFWAVAAAPPPPPPLGGIIWR</sequence>
<feature type="compositionally biased region" description="Polar residues" evidence="6">
    <location>
        <begin position="147"/>
        <end position="157"/>
    </location>
</feature>
<comment type="similarity">
    <text evidence="2">Belongs to the bHLH protein family.</text>
</comment>
<dbReference type="AlphaFoldDB" id="A0A2S3HZA2"/>
<accession>A0A2S3HZA2</accession>
<dbReference type="GO" id="GO:0000981">
    <property type="term" value="F:DNA-binding transcription factor activity, RNA polymerase II-specific"/>
    <property type="evidence" value="ECO:0007669"/>
    <property type="project" value="TreeGrafter"/>
</dbReference>
<dbReference type="Proteomes" id="UP000243499">
    <property type="component" value="Chromosome 5"/>
</dbReference>
<dbReference type="GO" id="GO:0046983">
    <property type="term" value="F:protein dimerization activity"/>
    <property type="evidence" value="ECO:0007669"/>
    <property type="project" value="InterPro"/>
</dbReference>
<dbReference type="PROSITE" id="PS50888">
    <property type="entry name" value="BHLH"/>
    <property type="match status" value="1"/>
</dbReference>
<evidence type="ECO:0000256" key="6">
    <source>
        <dbReference type="SAM" id="MobiDB-lite"/>
    </source>
</evidence>
<dbReference type="Gramene" id="PAN33100">
    <property type="protein sequence ID" value="PAN33100"/>
    <property type="gene ID" value="PAHAL_5G533400"/>
</dbReference>
<dbReference type="GO" id="GO:0000978">
    <property type="term" value="F:RNA polymerase II cis-regulatory region sequence-specific DNA binding"/>
    <property type="evidence" value="ECO:0007669"/>
    <property type="project" value="TreeGrafter"/>
</dbReference>
<name>A0A2S3HZA2_9POAL</name>
<dbReference type="InterPro" id="IPR045239">
    <property type="entry name" value="bHLH95_bHLH"/>
</dbReference>
<dbReference type="CDD" id="cd11393">
    <property type="entry name" value="bHLH_AtbHLH_like"/>
    <property type="match status" value="1"/>
</dbReference>
<dbReference type="InterPro" id="IPR036638">
    <property type="entry name" value="HLH_DNA-bd_sf"/>
</dbReference>
<feature type="compositionally biased region" description="Polar residues" evidence="6">
    <location>
        <begin position="169"/>
        <end position="178"/>
    </location>
</feature>
<dbReference type="SUPFAM" id="SSF47459">
    <property type="entry name" value="HLH, helix-loop-helix DNA-binding domain"/>
    <property type="match status" value="1"/>
</dbReference>
<feature type="compositionally biased region" description="Polar residues" evidence="6">
    <location>
        <begin position="186"/>
        <end position="196"/>
    </location>
</feature>
<protein>
    <recommendedName>
        <fullName evidence="7">BHLH domain-containing protein</fullName>
    </recommendedName>
</protein>
<evidence type="ECO:0000256" key="4">
    <source>
        <dbReference type="ARBA" id="ARBA00023163"/>
    </source>
</evidence>
<evidence type="ECO:0000313" key="8">
    <source>
        <dbReference type="EMBL" id="PAN33100.1"/>
    </source>
</evidence>
<gene>
    <name evidence="8" type="ORF">PAHAL_5G533400</name>
</gene>
<feature type="compositionally biased region" description="Low complexity" evidence="6">
    <location>
        <begin position="73"/>
        <end position="82"/>
    </location>
</feature>
<dbReference type="PANTHER" id="PTHR16223:SF389">
    <property type="entry name" value="TRANSCRIPTION FACTOR BHLH133"/>
    <property type="match status" value="1"/>
</dbReference>
<dbReference type="InterPro" id="IPR045843">
    <property type="entry name" value="IND-like"/>
</dbReference>
<organism evidence="8">
    <name type="scientific">Panicum hallii</name>
    <dbReference type="NCBI Taxonomy" id="206008"/>
    <lineage>
        <taxon>Eukaryota</taxon>
        <taxon>Viridiplantae</taxon>
        <taxon>Streptophyta</taxon>
        <taxon>Embryophyta</taxon>
        <taxon>Tracheophyta</taxon>
        <taxon>Spermatophyta</taxon>
        <taxon>Magnoliopsida</taxon>
        <taxon>Liliopsida</taxon>
        <taxon>Poales</taxon>
        <taxon>Poaceae</taxon>
        <taxon>PACMAD clade</taxon>
        <taxon>Panicoideae</taxon>
        <taxon>Panicodae</taxon>
        <taxon>Paniceae</taxon>
        <taxon>Panicinae</taxon>
        <taxon>Panicum</taxon>
        <taxon>Panicum sect. Panicum</taxon>
    </lineage>
</organism>
<evidence type="ECO:0000256" key="3">
    <source>
        <dbReference type="ARBA" id="ARBA00023015"/>
    </source>
</evidence>
<keyword evidence="5" id="KW-0539">Nucleus</keyword>
<dbReference type="InterPro" id="IPR011598">
    <property type="entry name" value="bHLH_dom"/>
</dbReference>